<dbReference type="Proteomes" id="UP000037558">
    <property type="component" value="Unassembled WGS sequence"/>
</dbReference>
<dbReference type="EMBL" id="LILC01000021">
    <property type="protein sequence ID" value="KOO43526.1"/>
    <property type="molecule type" value="Genomic_DNA"/>
</dbReference>
<evidence type="ECO:0000313" key="1">
    <source>
        <dbReference type="EMBL" id="KOO43526.1"/>
    </source>
</evidence>
<organism evidence="1 2">
    <name type="scientific">Priestia koreensis</name>
    <dbReference type="NCBI Taxonomy" id="284581"/>
    <lineage>
        <taxon>Bacteria</taxon>
        <taxon>Bacillati</taxon>
        <taxon>Bacillota</taxon>
        <taxon>Bacilli</taxon>
        <taxon>Bacillales</taxon>
        <taxon>Bacillaceae</taxon>
        <taxon>Priestia</taxon>
    </lineage>
</organism>
<comment type="caution">
    <text evidence="1">The sequence shown here is derived from an EMBL/GenBank/DDBJ whole genome shotgun (WGS) entry which is preliminary data.</text>
</comment>
<dbReference type="AlphaFoldDB" id="A0A0M0KXI4"/>
<gene>
    <name evidence="1" type="ORF">AMD01_16070</name>
</gene>
<protein>
    <submittedName>
        <fullName evidence="1">Uncharacterized protein</fullName>
    </submittedName>
</protein>
<name>A0A0M0KXI4_9BACI</name>
<evidence type="ECO:0000313" key="2">
    <source>
        <dbReference type="Proteomes" id="UP000037558"/>
    </source>
</evidence>
<proteinExistence type="predicted"/>
<dbReference type="PATRIC" id="fig|284581.3.peg.1225"/>
<dbReference type="STRING" id="284581.AMD01_16070"/>
<keyword evidence="2" id="KW-1185">Reference proteome</keyword>
<accession>A0A0M0KXI4</accession>
<reference evidence="2" key="1">
    <citation type="submission" date="2015-08" db="EMBL/GenBank/DDBJ databases">
        <title>Fjat-14210 dsm16467.</title>
        <authorList>
            <person name="Liu B."/>
            <person name="Wang J."/>
            <person name="Zhu Y."/>
            <person name="Liu G."/>
            <person name="Chen Q."/>
            <person name="Chen Z."/>
            <person name="Lan J."/>
            <person name="Che J."/>
            <person name="Ge C."/>
            <person name="Shi H."/>
            <person name="Pan Z."/>
            <person name="Liu X."/>
        </authorList>
    </citation>
    <scope>NUCLEOTIDE SEQUENCE [LARGE SCALE GENOMIC DNA]</scope>
    <source>
        <strain evidence="2">DSM 16467</strain>
    </source>
</reference>
<sequence>MYRYWPYYQMQRDARETIQKLVNLQPRVELLEVKSAQKEEALNNFNKVTILQDNALDRLNERLKVLEKQENIPLPSSEDGY</sequence>
<dbReference type="RefSeq" id="WP_053402445.1">
    <property type="nucleotide sequence ID" value="NZ_JAUKEN010000001.1"/>
</dbReference>